<sequence>MPVKSIVFVLFLLSAVSIVSAGQAASPAPSDKDQAAQHQRLAQQYLREQKPDLAIPELKKVVELDPNNVDARGNLGVLLFFRGEYAESIPQLQAAINLQPNLGKVRALLGFAEEHTSHLADARKDLEAVFPTIEERKLKIEVGLDLAGLYTASDDLDHAAGIVTQLKTAYPDAPEVLYAAYRTYADLSGESMVSLSLVAPDSAQMHQLLAHEENREGNTNGAIAQYRKAIAIDSHLPGVHYELGELLHTSEDPVVKKEAEQEYRAALADNPHDEKAICALAEIAATKGDFHEEYEDYSKAVELQPADATAKLGLAKVLIDMDQSDKALPLLQASEQLEPTDSIVHYRLATLYRKAGRVDDARREVELYKKYKDMKDKLRAVYKELQVQPDEIRADENPDGEPPGKK</sequence>
<evidence type="ECO:0000256" key="2">
    <source>
        <dbReference type="SAM" id="SignalP"/>
    </source>
</evidence>
<feature type="repeat" description="TPR" evidence="1">
    <location>
        <begin position="35"/>
        <end position="68"/>
    </location>
</feature>
<dbReference type="PANTHER" id="PTHR12558:SF13">
    <property type="entry name" value="CELL DIVISION CYCLE PROTEIN 27 HOMOLOG"/>
    <property type="match status" value="1"/>
</dbReference>
<dbReference type="OrthoDB" id="113766at2"/>
<dbReference type="SUPFAM" id="SSF48452">
    <property type="entry name" value="TPR-like"/>
    <property type="match status" value="2"/>
</dbReference>
<evidence type="ECO:0000313" key="4">
    <source>
        <dbReference type="Proteomes" id="UP000239735"/>
    </source>
</evidence>
<dbReference type="Proteomes" id="UP000239735">
    <property type="component" value="Unassembled WGS sequence"/>
</dbReference>
<dbReference type="InterPro" id="IPR011990">
    <property type="entry name" value="TPR-like_helical_dom_sf"/>
</dbReference>
<accession>A0A2N9L4F6</accession>
<feature type="signal peptide" evidence="2">
    <location>
        <begin position="1"/>
        <end position="21"/>
    </location>
</feature>
<dbReference type="SMART" id="SM00028">
    <property type="entry name" value="TPR"/>
    <property type="match status" value="5"/>
</dbReference>
<dbReference type="EMBL" id="OKRB01000029">
    <property type="protein sequence ID" value="SPE18033.1"/>
    <property type="molecule type" value="Genomic_DNA"/>
</dbReference>
<feature type="chain" id="PRO_5014919024" evidence="2">
    <location>
        <begin position="22"/>
        <end position="406"/>
    </location>
</feature>
<evidence type="ECO:0000256" key="1">
    <source>
        <dbReference type="PROSITE-ProRule" id="PRU00339"/>
    </source>
</evidence>
<feature type="repeat" description="TPR" evidence="1">
    <location>
        <begin position="274"/>
        <end position="307"/>
    </location>
</feature>
<reference evidence="4" key="1">
    <citation type="submission" date="2018-02" db="EMBL/GenBank/DDBJ databases">
        <authorList>
            <person name="Hausmann B."/>
        </authorList>
    </citation>
    <scope>NUCLEOTIDE SEQUENCE [LARGE SCALE GENOMIC DNA]</scope>
    <source>
        <strain evidence="4">Peat soil MAG SbA5</strain>
    </source>
</reference>
<keyword evidence="1" id="KW-0802">TPR repeat</keyword>
<evidence type="ECO:0000313" key="3">
    <source>
        <dbReference type="EMBL" id="SPE18033.1"/>
    </source>
</evidence>
<keyword evidence="2" id="KW-0732">Signal</keyword>
<gene>
    <name evidence="3" type="ORF">SBA5_1240002</name>
</gene>
<dbReference type="AlphaFoldDB" id="A0A2N9L4F6"/>
<dbReference type="Pfam" id="PF13414">
    <property type="entry name" value="TPR_11"/>
    <property type="match status" value="1"/>
</dbReference>
<organism evidence="3 4">
    <name type="scientific">Candidatus Sulfuritelmatomonas gaucii</name>
    <dbReference type="NCBI Taxonomy" id="2043161"/>
    <lineage>
        <taxon>Bacteria</taxon>
        <taxon>Pseudomonadati</taxon>
        <taxon>Acidobacteriota</taxon>
        <taxon>Terriglobia</taxon>
        <taxon>Terriglobales</taxon>
        <taxon>Acidobacteriaceae</taxon>
        <taxon>Candidatus Sulfuritelmatomonas</taxon>
    </lineage>
</organism>
<dbReference type="PANTHER" id="PTHR12558">
    <property type="entry name" value="CELL DIVISION CYCLE 16,23,27"/>
    <property type="match status" value="1"/>
</dbReference>
<dbReference type="Gene3D" id="1.25.40.10">
    <property type="entry name" value="Tetratricopeptide repeat domain"/>
    <property type="match status" value="3"/>
</dbReference>
<dbReference type="InterPro" id="IPR019734">
    <property type="entry name" value="TPR_rpt"/>
</dbReference>
<proteinExistence type="predicted"/>
<protein>
    <submittedName>
        <fullName evidence="3">TPR domain protein</fullName>
    </submittedName>
</protein>
<dbReference type="Pfam" id="PF14559">
    <property type="entry name" value="TPR_19"/>
    <property type="match status" value="2"/>
</dbReference>
<dbReference type="Pfam" id="PF13181">
    <property type="entry name" value="TPR_8"/>
    <property type="match status" value="1"/>
</dbReference>
<dbReference type="PROSITE" id="PS50005">
    <property type="entry name" value="TPR"/>
    <property type="match status" value="3"/>
</dbReference>
<feature type="repeat" description="TPR" evidence="1">
    <location>
        <begin position="69"/>
        <end position="102"/>
    </location>
</feature>
<name>A0A2N9L4F6_9BACT</name>